<organism evidence="7 8">
    <name type="scientific">Metamycoplasma alkalescens</name>
    <dbReference type="NCBI Taxonomy" id="45363"/>
    <lineage>
        <taxon>Bacteria</taxon>
        <taxon>Bacillati</taxon>
        <taxon>Mycoplasmatota</taxon>
        <taxon>Mycoplasmoidales</taxon>
        <taxon>Metamycoplasmataceae</taxon>
        <taxon>Metamycoplasma</taxon>
    </lineage>
</organism>
<dbReference type="GO" id="GO:0006418">
    <property type="term" value="P:tRNA aminoacylation for protein translation"/>
    <property type="evidence" value="ECO:0007669"/>
    <property type="project" value="InterPro"/>
</dbReference>
<reference evidence="8" key="1">
    <citation type="submission" date="2018-06" db="EMBL/GenBank/DDBJ databases">
        <authorList>
            <consortium name="Pathogen Informatics"/>
        </authorList>
    </citation>
    <scope>NUCLEOTIDE SEQUENCE [LARGE SCALE GENOMIC DNA]</scope>
    <source>
        <strain evidence="8">NCTC10135</strain>
    </source>
</reference>
<evidence type="ECO:0000256" key="4">
    <source>
        <dbReference type="ARBA" id="ARBA00022917"/>
    </source>
</evidence>
<dbReference type="AlphaFoldDB" id="A0A3B0P0E1"/>
<accession>A0A3B0P0E1</accession>
<proteinExistence type="predicted"/>
<feature type="domain" description="Aminoacyl-tRNA synthetase class Ia" evidence="6">
    <location>
        <begin position="1"/>
        <end position="36"/>
    </location>
</feature>
<protein>
    <submittedName>
        <fullName evidence="7">Isoleucine--tRNA ligase</fullName>
        <ecNumber evidence="7">6.1.1.5</ecNumber>
    </submittedName>
</protein>
<dbReference type="Proteomes" id="UP000259864">
    <property type="component" value="Chromosome 1"/>
</dbReference>
<dbReference type="Gene3D" id="3.40.50.620">
    <property type="entry name" value="HUPs"/>
    <property type="match status" value="1"/>
</dbReference>
<keyword evidence="3" id="KW-0067">ATP-binding</keyword>
<evidence type="ECO:0000259" key="6">
    <source>
        <dbReference type="Pfam" id="PF00133"/>
    </source>
</evidence>
<keyword evidence="4" id="KW-0648">Protein biosynthesis</keyword>
<dbReference type="Pfam" id="PF00133">
    <property type="entry name" value="tRNA-synt_1"/>
    <property type="match status" value="1"/>
</dbReference>
<dbReference type="GO" id="GO:0005524">
    <property type="term" value="F:ATP binding"/>
    <property type="evidence" value="ECO:0007669"/>
    <property type="project" value="UniProtKB-KW"/>
</dbReference>
<evidence type="ECO:0000256" key="1">
    <source>
        <dbReference type="ARBA" id="ARBA00022598"/>
    </source>
</evidence>
<sequence>MDVWFDSGSTSLGVKPNNIEAPFDLYLEGSDQYRGW</sequence>
<evidence type="ECO:0000313" key="7">
    <source>
        <dbReference type="EMBL" id="SYV89787.1"/>
    </source>
</evidence>
<evidence type="ECO:0000256" key="5">
    <source>
        <dbReference type="ARBA" id="ARBA00023146"/>
    </source>
</evidence>
<evidence type="ECO:0000313" key="8">
    <source>
        <dbReference type="Proteomes" id="UP000259864"/>
    </source>
</evidence>
<evidence type="ECO:0000256" key="2">
    <source>
        <dbReference type="ARBA" id="ARBA00022741"/>
    </source>
</evidence>
<dbReference type="InterPro" id="IPR014729">
    <property type="entry name" value="Rossmann-like_a/b/a_fold"/>
</dbReference>
<dbReference type="KEGG" id="mala:NCTC10135_00287"/>
<name>A0A3B0P0E1_9BACT</name>
<dbReference type="EMBL" id="LS991949">
    <property type="protein sequence ID" value="SYV89787.1"/>
    <property type="molecule type" value="Genomic_DNA"/>
</dbReference>
<dbReference type="GO" id="GO:0004822">
    <property type="term" value="F:isoleucine-tRNA ligase activity"/>
    <property type="evidence" value="ECO:0007669"/>
    <property type="project" value="UniProtKB-EC"/>
</dbReference>
<keyword evidence="1 7" id="KW-0436">Ligase</keyword>
<keyword evidence="5" id="KW-0030">Aminoacyl-tRNA synthetase</keyword>
<keyword evidence="2" id="KW-0547">Nucleotide-binding</keyword>
<feature type="non-terminal residue" evidence="7">
    <location>
        <position position="36"/>
    </location>
</feature>
<gene>
    <name evidence="7" type="primary">ileS_2</name>
    <name evidence="7" type="ORF">NCTC10135_00287</name>
</gene>
<dbReference type="InterPro" id="IPR002300">
    <property type="entry name" value="aa-tRNA-synth_Ia"/>
</dbReference>
<dbReference type="EC" id="6.1.1.5" evidence="7"/>
<dbReference type="SUPFAM" id="SSF52374">
    <property type="entry name" value="Nucleotidylyl transferase"/>
    <property type="match status" value="1"/>
</dbReference>
<evidence type="ECO:0000256" key="3">
    <source>
        <dbReference type="ARBA" id="ARBA00022840"/>
    </source>
</evidence>